<accession>A0A437R1W7</accession>
<dbReference type="InterPro" id="IPR004472">
    <property type="entry name" value="DTB_synth_BioD"/>
</dbReference>
<evidence type="ECO:0000256" key="1">
    <source>
        <dbReference type="ARBA" id="ARBA00022490"/>
    </source>
</evidence>
<keyword evidence="3 8" id="KW-0479">Metal-binding</keyword>
<dbReference type="GO" id="GO:0009102">
    <property type="term" value="P:biotin biosynthetic process"/>
    <property type="evidence" value="ECO:0007669"/>
    <property type="project" value="UniProtKB-UniRule"/>
</dbReference>
<comment type="caution">
    <text evidence="9">The sequence shown here is derived from an EMBL/GenBank/DDBJ whole genome shotgun (WGS) entry which is preliminary data.</text>
</comment>
<reference evidence="9 10" key="1">
    <citation type="submission" date="2019-01" db="EMBL/GenBank/DDBJ databases">
        <authorList>
            <person name="Chen W.-M."/>
        </authorList>
    </citation>
    <scope>NUCLEOTIDE SEQUENCE [LARGE SCALE GENOMIC DNA]</scope>
    <source>
        <strain evidence="9 10">KYPC3</strain>
    </source>
</reference>
<evidence type="ECO:0000313" key="10">
    <source>
        <dbReference type="Proteomes" id="UP000283077"/>
    </source>
</evidence>
<feature type="active site" evidence="8">
    <location>
        <position position="37"/>
    </location>
</feature>
<proteinExistence type="inferred from homology"/>
<dbReference type="EC" id="6.3.3.3" evidence="8"/>
<feature type="binding site" evidence="8">
    <location>
        <begin position="113"/>
        <end position="116"/>
    </location>
    <ligand>
        <name>ATP</name>
        <dbReference type="ChEBI" id="CHEBI:30616"/>
    </ligand>
</feature>
<comment type="function">
    <text evidence="8">Catalyzes a mechanistically unusual reaction, the ATP-dependent insertion of CO2 between the N7 and N8 nitrogen atoms of 7,8-diaminopelargonic acid (DAPA, also called 7,8-diammoniononanoate) to form a ureido ring.</text>
</comment>
<dbReference type="GO" id="GO:0005524">
    <property type="term" value="F:ATP binding"/>
    <property type="evidence" value="ECO:0007669"/>
    <property type="project" value="UniProtKB-UniRule"/>
</dbReference>
<comment type="caution">
    <text evidence="8">Lacks conserved residue(s) required for the propagation of feature annotation.</text>
</comment>
<dbReference type="HAMAP" id="MF_00336">
    <property type="entry name" value="BioD"/>
    <property type="match status" value="1"/>
</dbReference>
<dbReference type="PANTHER" id="PTHR43210">
    <property type="entry name" value="DETHIOBIOTIN SYNTHETASE"/>
    <property type="match status" value="1"/>
</dbReference>
<keyword evidence="6 8" id="KW-0067">ATP-binding</keyword>
<dbReference type="GO" id="GO:0005829">
    <property type="term" value="C:cytosol"/>
    <property type="evidence" value="ECO:0007669"/>
    <property type="project" value="TreeGrafter"/>
</dbReference>
<feature type="binding site" evidence="8">
    <location>
        <position position="113"/>
    </location>
    <ligand>
        <name>Mg(2+)</name>
        <dbReference type="ChEBI" id="CHEBI:18420"/>
    </ligand>
</feature>
<name>A0A437R1W7_9GAMM</name>
<keyword evidence="7 8" id="KW-0460">Magnesium</keyword>
<evidence type="ECO:0000256" key="5">
    <source>
        <dbReference type="ARBA" id="ARBA00022756"/>
    </source>
</evidence>
<dbReference type="UniPathway" id="UPA00078">
    <property type="reaction ID" value="UER00161"/>
</dbReference>
<evidence type="ECO:0000256" key="8">
    <source>
        <dbReference type="HAMAP-Rule" id="MF_00336"/>
    </source>
</evidence>
<dbReference type="CDD" id="cd03109">
    <property type="entry name" value="DTBS"/>
    <property type="match status" value="1"/>
</dbReference>
<evidence type="ECO:0000256" key="6">
    <source>
        <dbReference type="ARBA" id="ARBA00022840"/>
    </source>
</evidence>
<feature type="binding site" evidence="8">
    <location>
        <position position="16"/>
    </location>
    <ligand>
        <name>Mg(2+)</name>
        <dbReference type="ChEBI" id="CHEBI:18420"/>
    </ligand>
</feature>
<dbReference type="PANTHER" id="PTHR43210:SF5">
    <property type="entry name" value="DETHIOBIOTIN SYNTHETASE"/>
    <property type="match status" value="1"/>
</dbReference>
<dbReference type="GO" id="GO:0042803">
    <property type="term" value="F:protein homodimerization activity"/>
    <property type="evidence" value="ECO:0007669"/>
    <property type="project" value="UniProtKB-ARBA"/>
</dbReference>
<sequence length="224" mass="23936">MQTVFITGTDTDAGKTYVSRLLLTGFAAQNIPAIGLKPIAAGVDGDGKNADAKILQALSAIALPYDLVNPLLLQAPVAPHLAAANEGIELDLSVLDQQLAETATLPASIRLIEGAGGWLLPINEQLYLADWVIQQQLPVILVVGMKLGCLNHAMLTARELQRSGVPVLGWVANVIDPTMLLLDDNIKDLTQRLPWPRLAVLPFQSDAPVQIALQLADAVLHSLR</sequence>
<comment type="similarity">
    <text evidence="8">Belongs to the dethiobiotin synthetase family.</text>
</comment>
<dbReference type="Proteomes" id="UP000283077">
    <property type="component" value="Unassembled WGS sequence"/>
</dbReference>
<comment type="cofactor">
    <cofactor evidence="8">
        <name>Mg(2+)</name>
        <dbReference type="ChEBI" id="CHEBI:18420"/>
    </cofactor>
</comment>
<comment type="subcellular location">
    <subcellularLocation>
        <location evidence="8">Cytoplasm</location>
    </subcellularLocation>
</comment>
<keyword evidence="2 8" id="KW-0436">Ligase</keyword>
<keyword evidence="4 8" id="KW-0547">Nucleotide-binding</keyword>
<feature type="binding site" evidence="8">
    <location>
        <position position="51"/>
    </location>
    <ligand>
        <name>Mg(2+)</name>
        <dbReference type="ChEBI" id="CHEBI:18420"/>
    </ligand>
</feature>
<dbReference type="GO" id="GO:0004141">
    <property type="term" value="F:dethiobiotin synthase activity"/>
    <property type="evidence" value="ECO:0007669"/>
    <property type="project" value="UniProtKB-UniRule"/>
</dbReference>
<organism evidence="9 10">
    <name type="scientific">Rheinheimera riviphila</name>
    <dbReference type="NCBI Taxonomy" id="1834037"/>
    <lineage>
        <taxon>Bacteria</taxon>
        <taxon>Pseudomonadati</taxon>
        <taxon>Pseudomonadota</taxon>
        <taxon>Gammaproteobacteria</taxon>
        <taxon>Chromatiales</taxon>
        <taxon>Chromatiaceae</taxon>
        <taxon>Rheinheimera</taxon>
    </lineage>
</organism>
<dbReference type="NCBIfam" id="TIGR00347">
    <property type="entry name" value="bioD"/>
    <property type="match status" value="1"/>
</dbReference>
<keyword evidence="5 8" id="KW-0093">Biotin biosynthesis</keyword>
<dbReference type="AlphaFoldDB" id="A0A437R1W7"/>
<protein>
    <recommendedName>
        <fullName evidence="8">ATP-dependent dethiobiotin synthetase BioD</fullName>
        <ecNumber evidence="8">6.3.3.3</ecNumber>
    </recommendedName>
    <alternativeName>
        <fullName evidence="8">DTB synthetase</fullName>
        <shortName evidence="8">DTBS</shortName>
    </alternativeName>
    <alternativeName>
        <fullName evidence="8">Dethiobiotin synthase</fullName>
    </alternativeName>
</protein>
<dbReference type="Pfam" id="PF13500">
    <property type="entry name" value="AAA_26"/>
    <property type="match status" value="1"/>
</dbReference>
<dbReference type="RefSeq" id="WP_127697796.1">
    <property type="nucleotide sequence ID" value="NZ_SACS01000003.1"/>
</dbReference>
<keyword evidence="10" id="KW-1185">Reference proteome</keyword>
<evidence type="ECO:0000256" key="7">
    <source>
        <dbReference type="ARBA" id="ARBA00022842"/>
    </source>
</evidence>
<keyword evidence="1 8" id="KW-0963">Cytoplasm</keyword>
<dbReference type="InterPro" id="IPR027417">
    <property type="entry name" value="P-loop_NTPase"/>
</dbReference>
<dbReference type="Gene3D" id="3.40.50.300">
    <property type="entry name" value="P-loop containing nucleotide triphosphate hydrolases"/>
    <property type="match status" value="1"/>
</dbReference>
<dbReference type="SUPFAM" id="SSF52540">
    <property type="entry name" value="P-loop containing nucleoside triphosphate hydrolases"/>
    <property type="match status" value="1"/>
</dbReference>
<dbReference type="EMBL" id="SACS01000003">
    <property type="protein sequence ID" value="RVU40784.1"/>
    <property type="molecule type" value="Genomic_DNA"/>
</dbReference>
<comment type="subunit">
    <text evidence="8">Homodimer.</text>
</comment>
<dbReference type="OrthoDB" id="9802097at2"/>
<feature type="binding site" evidence="8">
    <location>
        <position position="51"/>
    </location>
    <ligand>
        <name>ATP</name>
        <dbReference type="ChEBI" id="CHEBI:30616"/>
    </ligand>
</feature>
<comment type="pathway">
    <text evidence="8">Cofactor biosynthesis; biotin biosynthesis; biotin from 7,8-diaminononanoate: step 1/2.</text>
</comment>
<gene>
    <name evidence="8 9" type="primary">bioD</name>
    <name evidence="9" type="ORF">EOE67_04185</name>
</gene>
<feature type="binding site" evidence="8">
    <location>
        <begin position="12"/>
        <end position="17"/>
    </location>
    <ligand>
        <name>ATP</name>
        <dbReference type="ChEBI" id="CHEBI:30616"/>
    </ligand>
</feature>
<dbReference type="PIRSF" id="PIRSF006755">
    <property type="entry name" value="DTB_synth"/>
    <property type="match status" value="1"/>
</dbReference>
<dbReference type="FunFam" id="3.40.50.300:FF:000292">
    <property type="entry name" value="ATP-dependent dethiobiotin synthetase BioD"/>
    <property type="match status" value="1"/>
</dbReference>
<dbReference type="GO" id="GO:0000287">
    <property type="term" value="F:magnesium ion binding"/>
    <property type="evidence" value="ECO:0007669"/>
    <property type="project" value="UniProtKB-UniRule"/>
</dbReference>
<evidence type="ECO:0000313" key="9">
    <source>
        <dbReference type="EMBL" id="RVU40784.1"/>
    </source>
</evidence>
<evidence type="ECO:0000256" key="4">
    <source>
        <dbReference type="ARBA" id="ARBA00022741"/>
    </source>
</evidence>
<evidence type="ECO:0000256" key="3">
    <source>
        <dbReference type="ARBA" id="ARBA00022723"/>
    </source>
</evidence>
<evidence type="ECO:0000256" key="2">
    <source>
        <dbReference type="ARBA" id="ARBA00022598"/>
    </source>
</evidence>
<comment type="catalytic activity">
    <reaction evidence="8">
        <text>(7R,8S)-7,8-diammoniononanoate + CO2 + ATP = (4R,5S)-dethiobiotin + ADP + phosphate + 3 H(+)</text>
        <dbReference type="Rhea" id="RHEA:15805"/>
        <dbReference type="ChEBI" id="CHEBI:15378"/>
        <dbReference type="ChEBI" id="CHEBI:16526"/>
        <dbReference type="ChEBI" id="CHEBI:30616"/>
        <dbReference type="ChEBI" id="CHEBI:43474"/>
        <dbReference type="ChEBI" id="CHEBI:149469"/>
        <dbReference type="ChEBI" id="CHEBI:149473"/>
        <dbReference type="ChEBI" id="CHEBI:456216"/>
        <dbReference type="EC" id="6.3.3.3"/>
    </reaction>
</comment>